<reference evidence="5" key="2">
    <citation type="submission" date="2015-08" db="UniProtKB">
        <authorList>
            <consortium name="WormBaseParasite"/>
        </authorList>
    </citation>
    <scope>IDENTIFICATION</scope>
</reference>
<keyword evidence="1" id="KW-1133">Transmembrane helix</keyword>
<dbReference type="WBParaSite" id="SVE_0884200.1">
    <property type="protein sequence ID" value="SVE_0884200.1"/>
    <property type="gene ID" value="SVE_0884200"/>
</dbReference>
<dbReference type="InterPro" id="IPR055805">
    <property type="entry name" value="DUF7381"/>
</dbReference>
<dbReference type="AlphaFoldDB" id="A0A0K0FIX0"/>
<keyword evidence="4" id="KW-1185">Reference proteome</keyword>
<accession>A0A0K0FIX0</accession>
<keyword evidence="1" id="KW-0812">Transmembrane</keyword>
<evidence type="ECO:0000259" key="2">
    <source>
        <dbReference type="Pfam" id="PF00188"/>
    </source>
</evidence>
<proteinExistence type="predicted"/>
<evidence type="ECO:0000256" key="1">
    <source>
        <dbReference type="SAM" id="Phobius"/>
    </source>
</evidence>
<feature type="domain" description="SCP" evidence="2">
    <location>
        <begin position="205"/>
        <end position="314"/>
    </location>
</feature>
<dbReference type="InterPro" id="IPR014044">
    <property type="entry name" value="CAP_dom"/>
</dbReference>
<reference evidence="4" key="1">
    <citation type="submission" date="2014-07" db="EMBL/GenBank/DDBJ databases">
        <authorList>
            <person name="Martin A.A"/>
            <person name="De Silva N."/>
        </authorList>
    </citation>
    <scope>NUCLEOTIDE SEQUENCE</scope>
</reference>
<dbReference type="Pfam" id="PF00188">
    <property type="entry name" value="CAP"/>
    <property type="match status" value="1"/>
</dbReference>
<evidence type="ECO:0000259" key="3">
    <source>
        <dbReference type="Pfam" id="PF24100"/>
    </source>
</evidence>
<evidence type="ECO:0000313" key="4">
    <source>
        <dbReference type="Proteomes" id="UP000035680"/>
    </source>
</evidence>
<sequence>MLSTYYTINLILFILIAPTVQLIVIPYLTRLKNGNKYVEYKGHIFKSLSDIVNIILKEKFSEGIESICIYHAGLKKEKKVFKIFSFTCESILKYRFPHYGSIEFDVMYPNSVRQNAYYCGNDVEYSFMRIIDYALKNHCYIKFRPRYFRPTPPPLHFCISTLHGRLCLMRTSLASEYWRRLWSDCDRKCFYGHNFVHPRLKYLLEFNHYRKGLWKKSLVLSGKLGLSATARAEKMAREKKLLSISKKSGTELVFYAPDVYGIYLPRIILEYLFDKNINSRKVSSHKKILAVLLDGDQEHIGFGFAKSGNGVYICIQLSKSLRE</sequence>
<protein>
    <submittedName>
        <fullName evidence="5">SCP domain-containing protein</fullName>
    </submittedName>
</protein>
<dbReference type="Pfam" id="PF24100">
    <property type="entry name" value="DUF7381"/>
    <property type="match status" value="1"/>
</dbReference>
<evidence type="ECO:0000313" key="5">
    <source>
        <dbReference type="WBParaSite" id="SVE_0884200.1"/>
    </source>
</evidence>
<keyword evidence="1" id="KW-0472">Membrane</keyword>
<feature type="transmembrane region" description="Helical" evidence="1">
    <location>
        <begin position="6"/>
        <end position="28"/>
    </location>
</feature>
<feature type="domain" description="DUF7381" evidence="3">
    <location>
        <begin position="20"/>
        <end position="136"/>
    </location>
</feature>
<organism evidence="4 5">
    <name type="scientific">Strongyloides venezuelensis</name>
    <name type="common">Threadworm</name>
    <dbReference type="NCBI Taxonomy" id="75913"/>
    <lineage>
        <taxon>Eukaryota</taxon>
        <taxon>Metazoa</taxon>
        <taxon>Ecdysozoa</taxon>
        <taxon>Nematoda</taxon>
        <taxon>Chromadorea</taxon>
        <taxon>Rhabditida</taxon>
        <taxon>Tylenchina</taxon>
        <taxon>Panagrolaimomorpha</taxon>
        <taxon>Strongyloidoidea</taxon>
        <taxon>Strongyloididae</taxon>
        <taxon>Strongyloides</taxon>
    </lineage>
</organism>
<dbReference type="Proteomes" id="UP000035680">
    <property type="component" value="Unassembled WGS sequence"/>
</dbReference>
<name>A0A0K0FIX0_STRVS</name>